<evidence type="ECO:0000256" key="1">
    <source>
        <dbReference type="SAM" id="MobiDB-lite"/>
    </source>
</evidence>
<organism evidence="3 4">
    <name type="scientific">Planifilum fulgidum</name>
    <dbReference type="NCBI Taxonomy" id="201973"/>
    <lineage>
        <taxon>Bacteria</taxon>
        <taxon>Bacillati</taxon>
        <taxon>Bacillota</taxon>
        <taxon>Bacilli</taxon>
        <taxon>Bacillales</taxon>
        <taxon>Thermoactinomycetaceae</taxon>
        <taxon>Planifilum</taxon>
    </lineage>
</organism>
<evidence type="ECO:0000313" key="4">
    <source>
        <dbReference type="Proteomes" id="UP000198661"/>
    </source>
</evidence>
<feature type="compositionally biased region" description="Basic and acidic residues" evidence="1">
    <location>
        <begin position="67"/>
        <end position="88"/>
    </location>
</feature>
<dbReference type="Pfam" id="PF11127">
    <property type="entry name" value="YgaP-like_TM"/>
    <property type="match status" value="1"/>
</dbReference>
<dbReference type="STRING" id="201973.SAMN04488025_10345"/>
<dbReference type="Proteomes" id="UP000198661">
    <property type="component" value="Unassembled WGS sequence"/>
</dbReference>
<evidence type="ECO:0000259" key="2">
    <source>
        <dbReference type="Pfam" id="PF11127"/>
    </source>
</evidence>
<sequence>MRKNVGTWDAIMRITIGLVGLAWSTARMARHPYRGFPVLVAILSGMKVAEGITRFCPMLHLLGTRTNHSDQHGSADEAEKTAAPYAEH</sequence>
<feature type="domain" description="Inner membrane protein YgaP-like transmembrane" evidence="2">
    <location>
        <begin position="1"/>
        <end position="68"/>
    </location>
</feature>
<proteinExistence type="predicted"/>
<feature type="region of interest" description="Disordered" evidence="1">
    <location>
        <begin position="66"/>
        <end position="88"/>
    </location>
</feature>
<reference evidence="3 4" key="1">
    <citation type="submission" date="2016-10" db="EMBL/GenBank/DDBJ databases">
        <authorList>
            <person name="de Groot N.N."/>
        </authorList>
    </citation>
    <scope>NUCLEOTIDE SEQUENCE [LARGE SCALE GENOMIC DNA]</scope>
    <source>
        <strain evidence="3 4">DSM 44945</strain>
    </source>
</reference>
<accession>A0A1I2KW61</accession>
<dbReference type="EMBL" id="FOOK01000003">
    <property type="protein sequence ID" value="SFF70490.1"/>
    <property type="molecule type" value="Genomic_DNA"/>
</dbReference>
<dbReference type="OrthoDB" id="5405951at2"/>
<dbReference type="RefSeq" id="WP_092035816.1">
    <property type="nucleotide sequence ID" value="NZ_FOOK01000003.1"/>
</dbReference>
<name>A0A1I2KW61_9BACL</name>
<evidence type="ECO:0000313" key="3">
    <source>
        <dbReference type="EMBL" id="SFF70490.1"/>
    </source>
</evidence>
<keyword evidence="4" id="KW-1185">Reference proteome</keyword>
<dbReference type="InterPro" id="IPR021309">
    <property type="entry name" value="YgaP-like_TM"/>
</dbReference>
<gene>
    <name evidence="3" type="ORF">SAMN04488025_10345</name>
</gene>
<protein>
    <recommendedName>
        <fullName evidence="2">Inner membrane protein YgaP-like transmembrane domain-containing protein</fullName>
    </recommendedName>
</protein>
<dbReference type="AlphaFoldDB" id="A0A1I2KW61"/>